<dbReference type="AlphaFoldDB" id="A0A9W6MRQ0"/>
<evidence type="ECO:0000313" key="5">
    <source>
        <dbReference type="Proteomes" id="UP001143400"/>
    </source>
</evidence>
<dbReference type="EMBL" id="BSFF01000002">
    <property type="protein sequence ID" value="GLK55409.1"/>
    <property type="molecule type" value="Genomic_DNA"/>
</dbReference>
<dbReference type="CDD" id="cd02440">
    <property type="entry name" value="AdoMet_MTases"/>
    <property type="match status" value="1"/>
</dbReference>
<comment type="caution">
    <text evidence="2">The sequence shown here is derived from an EMBL/GenBank/DDBJ whole genome shotgun (WGS) entry which is preliminary data.</text>
</comment>
<evidence type="ECO:0000313" key="3">
    <source>
        <dbReference type="EMBL" id="MBM7850118.1"/>
    </source>
</evidence>
<keyword evidence="2" id="KW-0489">Methyltransferase</keyword>
<dbReference type="SUPFAM" id="SSF53335">
    <property type="entry name" value="S-adenosyl-L-methionine-dependent methyltransferases"/>
    <property type="match status" value="1"/>
</dbReference>
<dbReference type="PANTHER" id="PTHR43591:SF78">
    <property type="entry name" value="SLR0407 PROTEIN"/>
    <property type="match status" value="1"/>
</dbReference>
<dbReference type="GO" id="GO:0032259">
    <property type="term" value="P:methylation"/>
    <property type="evidence" value="ECO:0007669"/>
    <property type="project" value="UniProtKB-KW"/>
</dbReference>
<keyword evidence="2" id="KW-0808">Transferase</keyword>
<gene>
    <name evidence="2" type="ORF">GCM10008170_14280</name>
    <name evidence="3" type="ORF">JOD31_000330</name>
</gene>
<evidence type="ECO:0000313" key="2">
    <source>
        <dbReference type="EMBL" id="GLK55409.1"/>
    </source>
</evidence>
<proteinExistence type="predicted"/>
<dbReference type="Pfam" id="PF13649">
    <property type="entry name" value="Methyltransf_25"/>
    <property type="match status" value="1"/>
</dbReference>
<sequence>MARRAADTVTEIFAALGPVEGRAILDVGCGHGRLSAALARQGARMTAVDPDGAAVAAARRAAPDLRVEQAGAEALPFADASFDGVVMLNSLHHVPRGSLAAALAEIARVAAPDAPIVIVEPLAEGTFFDAMRPLEDETAIRAAAQAALDEACAGGGPLVLGSVEEFERVEPFRDVEQFLERLVAVDSARRSALPAARGEVERLFAELSEPTPLGSTLRQPLRMHRLRRR</sequence>
<dbReference type="EMBL" id="JAFBCY010000001">
    <property type="protein sequence ID" value="MBM7850118.1"/>
    <property type="molecule type" value="Genomic_DNA"/>
</dbReference>
<keyword evidence="4" id="KW-1185">Reference proteome</keyword>
<dbReference type="RefSeq" id="WP_204948578.1">
    <property type="nucleotide sequence ID" value="NZ_BSFF01000002.1"/>
</dbReference>
<dbReference type="InterPro" id="IPR041698">
    <property type="entry name" value="Methyltransf_25"/>
</dbReference>
<dbReference type="GO" id="GO:0008168">
    <property type="term" value="F:methyltransferase activity"/>
    <property type="evidence" value="ECO:0007669"/>
    <property type="project" value="UniProtKB-KW"/>
</dbReference>
<reference evidence="2" key="3">
    <citation type="submission" date="2023-01" db="EMBL/GenBank/DDBJ databases">
        <authorList>
            <person name="Sun Q."/>
            <person name="Evtushenko L."/>
        </authorList>
    </citation>
    <scope>NUCLEOTIDE SEQUENCE</scope>
    <source>
        <strain evidence="2">VKM B-1606</strain>
    </source>
</reference>
<protein>
    <submittedName>
        <fullName evidence="3">SAM-dependent methyltransferase</fullName>
    </submittedName>
    <submittedName>
        <fullName evidence="2">Ubiquinone/menaquinone biosynthesis methyltransferase</fullName>
    </submittedName>
</protein>
<evidence type="ECO:0000259" key="1">
    <source>
        <dbReference type="Pfam" id="PF13649"/>
    </source>
</evidence>
<dbReference type="Proteomes" id="UP000758856">
    <property type="component" value="Unassembled WGS sequence"/>
</dbReference>
<reference evidence="2" key="1">
    <citation type="journal article" date="2014" name="Int. J. Syst. Evol. Microbiol.">
        <title>Complete genome sequence of Corynebacterium casei LMG S-19264T (=DSM 44701T), isolated from a smear-ripened cheese.</title>
        <authorList>
            <consortium name="US DOE Joint Genome Institute (JGI-PGF)"/>
            <person name="Walter F."/>
            <person name="Albersmeier A."/>
            <person name="Kalinowski J."/>
            <person name="Ruckert C."/>
        </authorList>
    </citation>
    <scope>NUCLEOTIDE SEQUENCE</scope>
    <source>
        <strain evidence="2">VKM B-1606</strain>
    </source>
</reference>
<organism evidence="2 5">
    <name type="scientific">Methylopila capsulata</name>
    <dbReference type="NCBI Taxonomy" id="61654"/>
    <lineage>
        <taxon>Bacteria</taxon>
        <taxon>Pseudomonadati</taxon>
        <taxon>Pseudomonadota</taxon>
        <taxon>Alphaproteobacteria</taxon>
        <taxon>Hyphomicrobiales</taxon>
        <taxon>Methylopilaceae</taxon>
        <taxon>Methylopila</taxon>
    </lineage>
</organism>
<reference evidence="3 4" key="2">
    <citation type="submission" date="2021-01" db="EMBL/GenBank/DDBJ databases">
        <title>Genomic Encyclopedia of Type Strains, Phase IV (KMG-IV): sequencing the most valuable type-strain genomes for metagenomic binning, comparative biology and taxonomic classification.</title>
        <authorList>
            <person name="Goeker M."/>
        </authorList>
    </citation>
    <scope>NUCLEOTIDE SEQUENCE [LARGE SCALE GENOMIC DNA]</scope>
    <source>
        <strain evidence="3 4">DSM 6130</strain>
    </source>
</reference>
<dbReference type="PANTHER" id="PTHR43591">
    <property type="entry name" value="METHYLTRANSFERASE"/>
    <property type="match status" value="1"/>
</dbReference>
<dbReference type="InterPro" id="IPR029063">
    <property type="entry name" value="SAM-dependent_MTases_sf"/>
</dbReference>
<accession>A0A9W6MRQ0</accession>
<dbReference type="Gene3D" id="3.40.50.150">
    <property type="entry name" value="Vaccinia Virus protein VP39"/>
    <property type="match status" value="1"/>
</dbReference>
<name>A0A9W6MRQ0_9HYPH</name>
<feature type="domain" description="Methyltransferase" evidence="1">
    <location>
        <begin position="24"/>
        <end position="113"/>
    </location>
</feature>
<dbReference type="Proteomes" id="UP001143400">
    <property type="component" value="Unassembled WGS sequence"/>
</dbReference>
<evidence type="ECO:0000313" key="4">
    <source>
        <dbReference type="Proteomes" id="UP000758856"/>
    </source>
</evidence>
<keyword evidence="2" id="KW-0830">Ubiquinone</keyword>